<evidence type="ECO:0000313" key="4">
    <source>
        <dbReference type="EMBL" id="MYN11004.1"/>
    </source>
</evidence>
<dbReference type="Pfam" id="PF15979">
    <property type="entry name" value="Glyco_hydro_115"/>
    <property type="match status" value="1"/>
</dbReference>
<dbReference type="InterPro" id="IPR042301">
    <property type="entry name" value="GH115_sf"/>
</dbReference>
<evidence type="ECO:0000313" key="5">
    <source>
        <dbReference type="Proteomes" id="UP000450676"/>
    </source>
</evidence>
<dbReference type="Proteomes" id="UP000450676">
    <property type="component" value="Unassembled WGS sequence"/>
</dbReference>
<comment type="caution">
    <text evidence="4">The sequence shown here is derived from an EMBL/GenBank/DDBJ whole genome shotgun (WGS) entry which is preliminary data.</text>
</comment>
<dbReference type="PANTHER" id="PTHR37842">
    <property type="match status" value="1"/>
</dbReference>
<dbReference type="Gene3D" id="2.60.120.1620">
    <property type="match status" value="1"/>
</dbReference>
<sequence>MLTLKSLRSPFLACAMLSTLLGAQPAHAASVRLAGPEGVAGVLAESSATMALAADLLRRDVQSVSGQAPRRVSTLDECPRVCVVIGRHDSPLLRQLAQREHLDFSSLAGQWERYIRVSQPSQGKPGVQLLVIAGSDTRGAVYGAVDLSREIGVSAWEWWADARPATRSTVDVRAERIASERPSVQYRGIFLNDEDWGLQPWAARTYDSSGDIGPATYARIFELMWRLKANIIWPAMHDSTKPFYQMAGNAQMANDYAIVVGTSHAEPMMRNNVREWKKSDGAFNFFTNRDALARYWQQRVDEVKGYENFYSMGIRGVHDSAMEGASTLDEARDGVSSVIAMQRAMLAKSQGRPLPQIPQALTVYKEVLDIYNSGLQVPDDITLIWPDDNYGYLHQLSTAREAGRSGGAGLYYHISYWGRPHDYLWLGTTHPGLIRDQLQRAISTGVEKIWVVNVGDIKPGEYLTQYFLDLAFDKRLLEHGTNEHLQAWLAAQFGAAQAPGIASVMQEYYDLAWERRPEFMGFSQTEPTTPTRQSDYLQSGGEEAEQRLARYQALVLRAQALGTALPAASQDAYFQLVLYPVRSSANLNARILKLDLAAQYARMGRPAAQLYAQHAQAAQAAIAADTARYNALGGGKWRGMMDAAPRRLPVFSAPSFPSYGSAGRSGCALAYPTPLSPQGGSLAFTRGRPETKTITLIQYGAQQQAWSAASVPAGLRLSADKGTLNEANGYEQRIDVSYDGAKDSAKAPLRFACGSEQLQAKLQLAPGAEDGVPTEHERIITISAAADKTAMPASGWSVVDLGSFGASMRSSFSLPSRDPAQAAAAPSLDYRFHSHSAGAAQLKIIAVPVHPLTSANKLRIAISLDGQAPAALDLATQGRSDEWKNNVLTNTAVRTIQLAALPPGPHTLKVHALDPGFILDRIEISFDGAPNYYSRPHQTTTGSR</sequence>
<name>A0A7X4KP49_9BURK</name>
<evidence type="ECO:0000256" key="2">
    <source>
        <dbReference type="SAM" id="SignalP"/>
    </source>
</evidence>
<dbReference type="RefSeq" id="WP_161075281.1">
    <property type="nucleotide sequence ID" value="NZ_WWCU01000051.1"/>
</dbReference>
<dbReference type="InterPro" id="IPR031924">
    <property type="entry name" value="GH115"/>
</dbReference>
<protein>
    <recommendedName>
        <fullName evidence="3">Gylcosyl hydrolase 115 C-terminal domain-containing protein</fullName>
    </recommendedName>
</protein>
<feature type="domain" description="Gylcosyl hydrolase 115 C-terminal" evidence="3">
    <location>
        <begin position="778"/>
        <end position="936"/>
    </location>
</feature>
<keyword evidence="2" id="KW-0732">Signal</keyword>
<evidence type="ECO:0000259" key="3">
    <source>
        <dbReference type="Pfam" id="PF17829"/>
    </source>
</evidence>
<dbReference type="Gene3D" id="1.20.58.2150">
    <property type="match status" value="1"/>
</dbReference>
<dbReference type="Gene3D" id="3.20.20.520">
    <property type="entry name" value="Glycosyl hydrolase family 115"/>
    <property type="match status" value="1"/>
</dbReference>
<dbReference type="Pfam" id="PF17829">
    <property type="entry name" value="GH115_C"/>
    <property type="match status" value="1"/>
</dbReference>
<dbReference type="PANTHER" id="PTHR37842:SF2">
    <property type="entry name" value="GYLCOSYL HYDROLASE 115 C-TERMINAL DOMAIN-CONTAINING PROTEIN"/>
    <property type="match status" value="1"/>
</dbReference>
<dbReference type="InterPro" id="IPR029018">
    <property type="entry name" value="Hex-like_dom2"/>
</dbReference>
<evidence type="ECO:0000256" key="1">
    <source>
        <dbReference type="ARBA" id="ARBA00022801"/>
    </source>
</evidence>
<dbReference type="InterPro" id="IPR041437">
    <property type="entry name" value="GH115_C"/>
</dbReference>
<reference evidence="4 5" key="1">
    <citation type="submission" date="2019-12" db="EMBL/GenBank/DDBJ databases">
        <title>Novel species isolated from a subtropical stream in China.</title>
        <authorList>
            <person name="Lu H."/>
        </authorList>
    </citation>
    <scope>NUCLEOTIDE SEQUENCE [LARGE SCALE GENOMIC DNA]</scope>
    <source>
        <strain evidence="4 5">FT127W</strain>
    </source>
</reference>
<organism evidence="4 5">
    <name type="scientific">Pseudoduganella aquatica</name>
    <dbReference type="NCBI Taxonomy" id="2660641"/>
    <lineage>
        <taxon>Bacteria</taxon>
        <taxon>Pseudomonadati</taxon>
        <taxon>Pseudomonadota</taxon>
        <taxon>Betaproteobacteria</taxon>
        <taxon>Burkholderiales</taxon>
        <taxon>Oxalobacteraceae</taxon>
        <taxon>Telluria group</taxon>
        <taxon>Pseudoduganella</taxon>
    </lineage>
</organism>
<dbReference type="AlphaFoldDB" id="A0A7X4KP49"/>
<dbReference type="GO" id="GO:0005975">
    <property type="term" value="P:carbohydrate metabolic process"/>
    <property type="evidence" value="ECO:0007669"/>
    <property type="project" value="UniProtKB-ARBA"/>
</dbReference>
<gene>
    <name evidence="4" type="ORF">GTP77_27170</name>
</gene>
<keyword evidence="5" id="KW-1185">Reference proteome</keyword>
<feature type="signal peptide" evidence="2">
    <location>
        <begin position="1"/>
        <end position="28"/>
    </location>
</feature>
<proteinExistence type="predicted"/>
<dbReference type="GO" id="GO:0016787">
    <property type="term" value="F:hydrolase activity"/>
    <property type="evidence" value="ECO:0007669"/>
    <property type="project" value="UniProtKB-KW"/>
</dbReference>
<accession>A0A7X4KP49</accession>
<dbReference type="EMBL" id="WWCU01000051">
    <property type="protein sequence ID" value="MYN11004.1"/>
    <property type="molecule type" value="Genomic_DNA"/>
</dbReference>
<keyword evidence="1" id="KW-0378">Hydrolase</keyword>
<dbReference type="Gene3D" id="3.30.379.10">
    <property type="entry name" value="Chitobiase/beta-hexosaminidase domain 2-like"/>
    <property type="match status" value="1"/>
</dbReference>
<feature type="chain" id="PRO_5031524131" description="Gylcosyl hydrolase 115 C-terminal domain-containing protein" evidence="2">
    <location>
        <begin position="29"/>
        <end position="944"/>
    </location>
</feature>